<feature type="coiled-coil region" evidence="1">
    <location>
        <begin position="199"/>
        <end position="240"/>
    </location>
</feature>
<dbReference type="GeneID" id="89477308"/>
<feature type="coiled-coil region" evidence="1">
    <location>
        <begin position="359"/>
        <end position="420"/>
    </location>
</feature>
<protein>
    <recommendedName>
        <fullName evidence="3">Rad50/SbcC-type AAA domain-containing protein</fullName>
    </recommendedName>
</protein>
<dbReference type="STRING" id="104102.AtDm6_1502"/>
<keyword evidence="1" id="KW-0175">Coiled coil</keyword>
<accession>A0A094YP82</accession>
<dbReference type="EMBL" id="JOKM01000054">
    <property type="protein sequence ID" value="KGB23870.1"/>
    <property type="molecule type" value="Genomic_DNA"/>
</dbReference>
<evidence type="ECO:0000256" key="1">
    <source>
        <dbReference type="SAM" id="Coils"/>
    </source>
</evidence>
<sequence>MILTDVQVEGFRRFASPVRLDGLGPGLNVLAAPNEAGKSTLLLALRAALTLRHSSRSSVIKGFAPYGGGAPHVALSFTWKGMACTLEKRFLTKTCARLRLGPEQFEGDQAEEKLRDLLGLADAGKGEAAGLWNALLVGQGESFTQPNLNEAGHASLRDCLEQGVEKAVGGAAASAVLAKVRDRLLLLQTASTGKPTGRYKQALEQEQAAQDRLQTLEARKAALEEDLVALEQARRILREQEDPERRTHEEAALKELRLVRDKVLRLDAEEHAARAALTAAITACSSARQEQERRQENKVRQLHLERACAESQQTLDGLAQKVRQARRCLDLCRQKREQAEQHHQHRRQQRMVAARHATLQQMQDTLAQERALLHRAEAAFARLEQEQAILAALRVDEASIQRMRKAARQHEQAVALLEANAPVLSMALLPEAAQRVTLNGAPCREGEIRLTATTTVQIEGVGQFQITPARQEQDDVQGKVQATLAQLETLLQQAGCQNVVEAEHRFEEHRQAEVRLVEARAAYRATLPDGTDLARDNGGQALAALRKTIMQKDADLALARKENIAEGEGATVDADGVPPCGADTLLTPDQAAEAEDQAAREAENARHAERDEQAACAVLQAEQDKADAALRALTQALEHLQREQAVSVAREADEALAQRAEEAQRAQATAQARVEQLAQARQEEQPLSVVESGIRRREQALDTARTAITRLREDIRGRETRVRLAEGEGVDEQIAEARRAVERLRLEREGCERERAALVLLQNTLGQAERTQTERYLAPLRRTIQPAFSAVFPGASVAFDTSFGVEALTRRQAEEFNKLSDGTQEQISVLVRLGFAELLHARQGSSILVLDDALSFSDSLRLERVFDVLADAATRFQILVLTCRAETFATLGGRALTLQPLAEFTEPR</sequence>
<dbReference type="InterPro" id="IPR038729">
    <property type="entry name" value="Rad50/SbcC_AAA"/>
</dbReference>
<evidence type="ECO:0000256" key="2">
    <source>
        <dbReference type="SAM" id="MobiDB-lite"/>
    </source>
</evidence>
<dbReference type="PATRIC" id="fig|104102.7.peg.1486"/>
<evidence type="ECO:0000259" key="3">
    <source>
        <dbReference type="Pfam" id="PF13476"/>
    </source>
</evidence>
<dbReference type="Pfam" id="PF13476">
    <property type="entry name" value="AAA_23"/>
    <property type="match status" value="1"/>
</dbReference>
<dbReference type="GO" id="GO:0016887">
    <property type="term" value="F:ATP hydrolysis activity"/>
    <property type="evidence" value="ECO:0007669"/>
    <property type="project" value="InterPro"/>
</dbReference>
<name>A0A094YP82_9PROT</name>
<feature type="region of interest" description="Disordered" evidence="2">
    <location>
        <begin position="592"/>
        <end position="611"/>
    </location>
</feature>
<dbReference type="Gene3D" id="3.40.50.300">
    <property type="entry name" value="P-loop containing nucleotide triphosphate hydrolases"/>
    <property type="match status" value="2"/>
</dbReference>
<dbReference type="PANTHER" id="PTHR41259">
    <property type="entry name" value="DOUBLE-STRAND BREAK REPAIR RAD50 ATPASE, PUTATIVE-RELATED"/>
    <property type="match status" value="1"/>
</dbReference>
<dbReference type="RefSeq" id="WP_035379538.1">
    <property type="nucleotide sequence ID" value="NZ_JACAOJ010000050.1"/>
</dbReference>
<proteinExistence type="predicted"/>
<dbReference type="SUPFAM" id="SSF52540">
    <property type="entry name" value="P-loop containing nucleoside triphosphate hydrolases"/>
    <property type="match status" value="1"/>
</dbReference>
<reference evidence="4 5" key="1">
    <citation type="submission" date="2014-06" db="EMBL/GenBank/DDBJ databases">
        <title>Functional and comparative genomic analyses of the Drosophila gut microbiota identify candidate symbiosis factors.</title>
        <authorList>
            <person name="Newell P.D."/>
            <person name="Chaston J.M."/>
            <person name="Douglas A.E."/>
        </authorList>
    </citation>
    <scope>NUCLEOTIDE SEQUENCE [LARGE SCALE GENOMIC DNA]</scope>
    <source>
        <strain evidence="4 5">DmCS_006</strain>
    </source>
</reference>
<gene>
    <name evidence="4" type="ORF">AtDm6_1502</name>
</gene>
<evidence type="ECO:0000313" key="4">
    <source>
        <dbReference type="EMBL" id="KGB23870.1"/>
    </source>
</evidence>
<comment type="caution">
    <text evidence="4">The sequence shown here is derived from an EMBL/GenBank/DDBJ whole genome shotgun (WGS) entry which is preliminary data.</text>
</comment>
<organism evidence="4 5">
    <name type="scientific">Acetobacter tropicalis</name>
    <dbReference type="NCBI Taxonomy" id="104102"/>
    <lineage>
        <taxon>Bacteria</taxon>
        <taxon>Pseudomonadati</taxon>
        <taxon>Pseudomonadota</taxon>
        <taxon>Alphaproteobacteria</taxon>
        <taxon>Acetobacterales</taxon>
        <taxon>Acetobacteraceae</taxon>
        <taxon>Acetobacter</taxon>
    </lineage>
</organism>
<dbReference type="InterPro" id="IPR027417">
    <property type="entry name" value="P-loop_NTPase"/>
</dbReference>
<dbReference type="AlphaFoldDB" id="A0A094YP82"/>
<keyword evidence="5" id="KW-1185">Reference proteome</keyword>
<dbReference type="PANTHER" id="PTHR41259:SF1">
    <property type="entry name" value="DOUBLE-STRAND BREAK REPAIR RAD50 ATPASE, PUTATIVE-RELATED"/>
    <property type="match status" value="1"/>
</dbReference>
<evidence type="ECO:0000313" key="5">
    <source>
        <dbReference type="Proteomes" id="UP000029448"/>
    </source>
</evidence>
<feature type="domain" description="Rad50/SbcC-type AAA" evidence="3">
    <location>
        <begin position="6"/>
        <end position="256"/>
    </location>
</feature>
<dbReference type="Proteomes" id="UP000029448">
    <property type="component" value="Unassembled WGS sequence"/>
</dbReference>
<feature type="compositionally biased region" description="Basic and acidic residues" evidence="2">
    <location>
        <begin position="597"/>
        <end position="611"/>
    </location>
</feature>
<dbReference type="GO" id="GO:0006302">
    <property type="term" value="P:double-strand break repair"/>
    <property type="evidence" value="ECO:0007669"/>
    <property type="project" value="InterPro"/>
</dbReference>